<dbReference type="SUPFAM" id="SSF159283">
    <property type="entry name" value="Guanosine diphospho-D-mannose pyrophosphorylase/mannose-6-phosphate isomerase linker domain"/>
    <property type="match status" value="1"/>
</dbReference>
<dbReference type="EMBL" id="JAIGNQ010000002">
    <property type="protein sequence ID" value="MBX7488061.1"/>
    <property type="molecule type" value="Genomic_DNA"/>
</dbReference>
<dbReference type="InterPro" id="IPR029044">
    <property type="entry name" value="Nucleotide-diphossugar_trans"/>
</dbReference>
<protein>
    <submittedName>
        <fullName evidence="2">NTP transferase domain-containing protein</fullName>
    </submittedName>
</protein>
<dbReference type="Proteomes" id="UP000776651">
    <property type="component" value="Unassembled WGS sequence"/>
</dbReference>
<dbReference type="GO" id="GO:0016740">
    <property type="term" value="F:transferase activity"/>
    <property type="evidence" value="ECO:0007669"/>
    <property type="project" value="UniProtKB-KW"/>
</dbReference>
<dbReference type="InterPro" id="IPR005835">
    <property type="entry name" value="NTP_transferase_dom"/>
</dbReference>
<feature type="domain" description="Nucleotidyl transferase" evidence="1">
    <location>
        <begin position="5"/>
        <end position="277"/>
    </location>
</feature>
<comment type="caution">
    <text evidence="2">The sequence shown here is derived from an EMBL/GenBank/DDBJ whole genome shotgun (WGS) entry which is preliminary data.</text>
</comment>
<dbReference type="CDD" id="cd02509">
    <property type="entry name" value="GDP-M1P_Guanylyltransferase"/>
    <property type="match status" value="1"/>
</dbReference>
<evidence type="ECO:0000259" key="1">
    <source>
        <dbReference type="Pfam" id="PF00483"/>
    </source>
</evidence>
<keyword evidence="2" id="KW-0808">Transferase</keyword>
<evidence type="ECO:0000313" key="2">
    <source>
        <dbReference type="EMBL" id="MBX7488061.1"/>
    </source>
</evidence>
<name>A0ABS7JG88_9SPHN</name>
<dbReference type="RefSeq" id="WP_221597569.1">
    <property type="nucleotide sequence ID" value="NZ_JAIGNQ010000002.1"/>
</dbReference>
<sequence length="342" mass="36351">MTIVPVILCGGSGTRLWPRSRKAMPKPFLPLVGERTLFEATLHRCADPEVFARPIVVTGVEHVEHVEAQSAPGTAIIVEPEAKNTAAAIALAAYRLPKDAIMLVCPSDHHIADLQAFTDAATSAASLASDGWLVAFGIEARKPETGFGYIKCGARLGDRSYRVERFVEKPDLATARSFLAQGDYRWNGGLFAFVAGKFIEELASHRPQIAALVEQAVLSGRDEGGHFHPDAGAFSKVSGESIDYAVMENTDRAAVVPVDMGWSDIGNWVALREACASDDNGNVAPSSAELIDCRNVMVESDGPRVSVVGLENVTIVVSNGEILVTSDAGAQKVGNLAGAKNQ</sequence>
<dbReference type="Gene3D" id="3.90.550.10">
    <property type="entry name" value="Spore Coat Polysaccharide Biosynthesis Protein SpsA, Chain A"/>
    <property type="match status" value="1"/>
</dbReference>
<dbReference type="PANTHER" id="PTHR46390">
    <property type="entry name" value="MANNOSE-1-PHOSPHATE GUANYLYLTRANSFERASE"/>
    <property type="match status" value="1"/>
</dbReference>
<accession>A0ABS7JG88</accession>
<evidence type="ECO:0000313" key="3">
    <source>
        <dbReference type="Proteomes" id="UP000776651"/>
    </source>
</evidence>
<organism evidence="2 3">
    <name type="scientific">Qipengyuania pacifica</name>
    <dbReference type="NCBI Taxonomy" id="2860199"/>
    <lineage>
        <taxon>Bacteria</taxon>
        <taxon>Pseudomonadati</taxon>
        <taxon>Pseudomonadota</taxon>
        <taxon>Alphaproteobacteria</taxon>
        <taxon>Sphingomonadales</taxon>
        <taxon>Erythrobacteraceae</taxon>
        <taxon>Qipengyuania</taxon>
    </lineage>
</organism>
<reference evidence="2 3" key="1">
    <citation type="submission" date="2021-08" db="EMBL/GenBank/DDBJ databases">
        <title>Comparative Genomics Analysis of the Genus Qipengyuania Reveals Extensive Genetic Diversity and Metabolic Versatility, Including the Description of Fifteen Novel Species.</title>
        <authorList>
            <person name="Liu Y."/>
        </authorList>
    </citation>
    <scope>NUCLEOTIDE SEQUENCE [LARGE SCALE GENOMIC DNA]</scope>
    <source>
        <strain evidence="2 3">GH25</strain>
    </source>
</reference>
<proteinExistence type="predicted"/>
<dbReference type="InterPro" id="IPR051161">
    <property type="entry name" value="Mannose-6P_isomerase_type2"/>
</dbReference>
<dbReference type="SUPFAM" id="SSF53448">
    <property type="entry name" value="Nucleotide-diphospho-sugar transferases"/>
    <property type="match status" value="1"/>
</dbReference>
<dbReference type="InterPro" id="IPR049577">
    <property type="entry name" value="GMPP_N"/>
</dbReference>
<keyword evidence="3" id="KW-1185">Reference proteome</keyword>
<gene>
    <name evidence="2" type="ORF">K3177_06020</name>
</gene>
<dbReference type="PANTHER" id="PTHR46390:SF1">
    <property type="entry name" value="MANNOSE-1-PHOSPHATE GUANYLYLTRANSFERASE"/>
    <property type="match status" value="1"/>
</dbReference>
<dbReference type="Pfam" id="PF00483">
    <property type="entry name" value="NTP_transferase"/>
    <property type="match status" value="1"/>
</dbReference>